<reference evidence="1 2" key="1">
    <citation type="submission" date="2017-01" db="EMBL/GenBank/DDBJ databases">
        <title>Complete Genome Sequence of Vibrio Parahaemolyticus Bacteriophage pTD1.</title>
        <authorList>
            <person name="Midorikawa Y."/>
            <person name="Sano M."/>
        </authorList>
    </citation>
    <scope>NUCLEOTIDE SEQUENCE [LARGE SCALE GENOMIC DNA]</scope>
    <source>
        <strain evidence="1">PTD1</strain>
    </source>
</reference>
<dbReference type="InterPro" id="IPR013783">
    <property type="entry name" value="Ig-like_fold"/>
</dbReference>
<organism evidence="1 2">
    <name type="scientific">Vibrio phage pTD1</name>
    <dbReference type="NCBI Taxonomy" id="1938577"/>
    <lineage>
        <taxon>Viruses</taxon>
        <taxon>Duplodnaviria</taxon>
        <taxon>Heunggongvirae</taxon>
        <taxon>Uroviricota</taxon>
        <taxon>Caudoviricetes</taxon>
        <taxon>Chimalliviridae</taxon>
        <taxon>Gorgonvirinae</taxon>
        <taxon>Tidunavirus</taxon>
        <taxon>Tidunavirus pTD1</taxon>
    </lineage>
</organism>
<dbReference type="SUPFAM" id="SSF49373">
    <property type="entry name" value="Invasin/intimin cell-adhesion fragments"/>
    <property type="match status" value="2"/>
</dbReference>
<keyword evidence="2" id="KW-1185">Reference proteome</keyword>
<accession>A0A1Q2U303</accession>
<sequence>MIGIIKGNILDAQGRPIVPGKPVTITGVRSDGGDDISVITEPDGTWSFNLTSEKVGECDITFMYNGLEVGSYEVFFVDDLNLTVLPYSSSETHQGHSALIAFAVTDPDGKGVPNAPVTFYDDSSDPNPTATVNTDRFGIVEFLVSPTTESGSLALGPRRFNATIGKTIATHTVEWTTDSKPLTYAISDFMYTDEVEPGGRAVLGGYLLDQNGEVIIQPYNFDIFSKDKLSIISSNFYQDPDGRIIMAPNDQGEGSHRLCFFSDNGRKDVTVTWQDQVSDVIDTVRLTAPDAHVYPTVVDTYVKAIAYNADGEVVKVRNELKFNNTINGSSKSFGIILPDGSLVINAQSDTAKTQRQGVMIDGVSKLDHEFEYRDGLTISKCEYGNDAVPTGQDGFVAFVVTGTNGKAVPAAAVDYIESSGKRHYTNTPVDGNHILEVPISQGGDENRTYEEITAIVGESKAVAGVYWKPASVPVGLTLRDVVFPTQSKDNVAMTITGVLNDQNGAPIKDTKLGIFNVSTLEYQEFGENGAIGDDGSFNINYGPLPIGDHELILAANAVAEHHDTTWIDSVPVFESFRALPWMTESTPEGTEDLIGVAAITADGETAAGVPVTFYRSDFYEVEGEELGTVMTNEYGFAELKVTVDTPLTEAFETVYYLAKYKDKQLRLNYTRSNVRPSVMELANFTINEKTQVGKSAVVKCTAVDKLGTPVSSLQGMHVYHLPSFKAMSVSSPDYVLDGTSVYNVETAEMFGDFKLGVGTHPMVMWHRQSNSRVYFDLVVVDEADVVTPAKIVLTADAPTVGMVNDGGYFPIMAQAQDADGNPFKPAYGIQVAVHRKMDGVDYNGGYAHIGPNGEIYSAVVPNEAGDYTFWFEDQEYEGDAGENYGEFALTFRDDLLVEMSKATTETVAHGEQATLVARAMNQVHQGVANVWVDFYSEEMYGNISGGTTDHLGYATGKVSEAYVVSITDPEIVTIKAKLTDIVESETSIVVTWDGEAKQVVLSDVVVPATALPNKPVAVTGNVQDKDGNLLEGVVVTVTDKLTGIDYVSTPTIGGSFRIDVNMVEEGDHELIVSAGADLVYGTVKVELVIPAYDSVEKLPFSTTRAANDGSVFLAFKATNAGADVVDLPLDLYIQGGAQPIRGTYTDARGYGVLLFNSTEPNSTVMLEVKVGTTVIGVYEVSFTDQPVGSAITEVLNIEPTVNGEAMLFDITVTDQNDAVIANPVIGAFDFTNFTPLTITPDANQHGRGLYTIEGMTDASIEVMIYTENARTQVNSSWVDEPLKEYTAIAIDTHSANPSEGEEVELTGHLLSADDQIVVPNSVVVAKLVDTEGGETLSTIDTEGKFLFPLSYAEYTKKTYTVHVGAVVSESFDIEWGHLVPPEYTSIVWVGEQPSTGEVGTPVKLEAMTLDQYGNPIEGVSVRPFINGTPGDAFRSPPGGKWSFDYNATEAGDVLYEFGWEPNIPRIGHTVTWSLPDPIFTSMEFTQSPTAGTTGTALEVKILTKDQFGNPMAGQSVAWSDGGTNMPARTSDQDGIATFTLNANEVGDVVYNFIGSGPVENLTLTVTWSAPPPVVTSIEITGPETATIAETANVTILTKDQFGQPMPNVSVVWDDGGIPFPQSMTDENGQIAYQFTRDTEEVVTYTFNAGNGVEGTHVINWVSNITGAEGVSIDTMELPLAIAGSTTTLSGTTIIPEIPGAESITVDEMETPMGTTTGTTTISGNAS</sequence>
<dbReference type="EMBL" id="AP017972">
    <property type="protein sequence ID" value="BAW98369.1"/>
    <property type="molecule type" value="Genomic_DNA"/>
</dbReference>
<dbReference type="InterPro" id="IPR008964">
    <property type="entry name" value="Invasin/intimin_cell_adhesion"/>
</dbReference>
<dbReference type="RefSeq" id="YP_009599447.1">
    <property type="nucleotide sequence ID" value="NC_041916.1"/>
</dbReference>
<name>A0A1Q2U303_9CAUD</name>
<dbReference type="Gene3D" id="2.60.40.10">
    <property type="entry name" value="Immunoglobulins"/>
    <property type="match status" value="3"/>
</dbReference>
<evidence type="ECO:0000313" key="1">
    <source>
        <dbReference type="EMBL" id="BAW98369.1"/>
    </source>
</evidence>
<dbReference type="Proteomes" id="UP000221243">
    <property type="component" value="Segment"/>
</dbReference>
<dbReference type="KEGG" id="vg:40075176"/>
<proteinExistence type="predicted"/>
<protein>
    <submittedName>
        <fullName evidence="1">Putative invasin</fullName>
    </submittedName>
</protein>
<evidence type="ECO:0000313" key="2">
    <source>
        <dbReference type="Proteomes" id="UP000221243"/>
    </source>
</evidence>
<dbReference type="GeneID" id="40075176"/>